<evidence type="ECO:0000256" key="4">
    <source>
        <dbReference type="ARBA" id="ARBA00022525"/>
    </source>
</evidence>
<evidence type="ECO:0000256" key="3">
    <source>
        <dbReference type="ARBA" id="ARBA00022473"/>
    </source>
</evidence>
<dbReference type="Pfam" id="PF05806">
    <property type="entry name" value="Noggin"/>
    <property type="match status" value="1"/>
</dbReference>
<feature type="disulfide bond" evidence="6">
    <location>
        <begin position="145"/>
        <end position="182"/>
    </location>
</feature>
<evidence type="ECO:0000313" key="8">
    <source>
        <dbReference type="EMBL" id="ABF61775.1"/>
    </source>
</evidence>
<dbReference type="SUPFAM" id="SSF57501">
    <property type="entry name" value="Cystine-knot cytokines"/>
    <property type="match status" value="1"/>
</dbReference>
<protein>
    <submittedName>
        <fullName evidence="8">Noggin1</fullName>
    </submittedName>
</protein>
<dbReference type="SMR" id="Q0Q623"/>
<keyword evidence="6" id="KW-1015">Disulfide bond</keyword>
<dbReference type="RefSeq" id="XP_032233114.1">
    <property type="nucleotide sequence ID" value="XM_032377223.2"/>
</dbReference>
<organism evidence="8">
    <name type="scientific">Nematostella vectensis</name>
    <name type="common">Starlet sea anemone</name>
    <dbReference type="NCBI Taxonomy" id="45351"/>
    <lineage>
        <taxon>Eukaryota</taxon>
        <taxon>Metazoa</taxon>
        <taxon>Cnidaria</taxon>
        <taxon>Anthozoa</taxon>
        <taxon>Hexacorallia</taxon>
        <taxon>Actiniaria</taxon>
        <taxon>Edwardsiidae</taxon>
        <taxon>Nematostella</taxon>
    </lineage>
</organism>
<dbReference type="GeneID" id="5508445"/>
<keyword evidence="3" id="KW-0217">Developmental protein</keyword>
<dbReference type="InterPro" id="IPR008717">
    <property type="entry name" value="Noggin"/>
</dbReference>
<dbReference type="RefSeq" id="XP_032233112.1">
    <property type="nucleotide sequence ID" value="XM_032377221.2"/>
</dbReference>
<dbReference type="HOGENOM" id="CLU_179689_0_0_1"/>
<dbReference type="Gene3D" id="2.10.90.10">
    <property type="entry name" value="Cystine-knot cytokines"/>
    <property type="match status" value="1"/>
</dbReference>
<feature type="disulfide bond" evidence="6">
    <location>
        <begin position="168"/>
        <end position="215"/>
    </location>
</feature>
<dbReference type="PROSITE" id="PS51257">
    <property type="entry name" value="PROKAR_LIPOPROTEIN"/>
    <property type="match status" value="1"/>
</dbReference>
<evidence type="ECO:0000256" key="1">
    <source>
        <dbReference type="ARBA" id="ARBA00004613"/>
    </source>
</evidence>
<dbReference type="PIRSF" id="PIRSF008129">
    <property type="entry name" value="Noggin"/>
    <property type="match status" value="1"/>
</dbReference>
<dbReference type="RefSeq" id="XP_032233115.1">
    <property type="nucleotide sequence ID" value="XM_032377224.2"/>
</dbReference>
<feature type="disulfide bond" evidence="6">
    <location>
        <begin position="197"/>
        <end position="202"/>
    </location>
</feature>
<dbReference type="EMBL" id="DQ517922">
    <property type="protein sequence ID" value="ABF61775.1"/>
    <property type="molecule type" value="mRNA"/>
</dbReference>
<dbReference type="RefSeq" id="XP_032233116.1">
    <property type="nucleotide sequence ID" value="XM_032377225.2"/>
</dbReference>
<dbReference type="GO" id="GO:0030514">
    <property type="term" value="P:negative regulation of BMP signaling pathway"/>
    <property type="evidence" value="ECO:0007669"/>
    <property type="project" value="InterPro"/>
</dbReference>
<proteinExistence type="evidence at transcript level"/>
<keyword evidence="5 7" id="KW-0732">Signal</keyword>
<comment type="similarity">
    <text evidence="2">Belongs to the noggin family.</text>
</comment>
<dbReference type="Gene3D" id="1.10.287.520">
    <property type="entry name" value="Helix hairpin bin"/>
    <property type="match status" value="1"/>
</dbReference>
<dbReference type="OrthoDB" id="5950649at2759"/>
<comment type="subcellular location">
    <subcellularLocation>
        <location evidence="1">Secreted</location>
    </subcellularLocation>
</comment>
<accession>Q0Q623</accession>
<evidence type="ECO:0000256" key="7">
    <source>
        <dbReference type="SAM" id="SignalP"/>
    </source>
</evidence>
<dbReference type="GO" id="GO:0045596">
    <property type="term" value="P:negative regulation of cell differentiation"/>
    <property type="evidence" value="ECO:0007669"/>
    <property type="project" value="InterPro"/>
</dbReference>
<evidence type="ECO:0000256" key="6">
    <source>
        <dbReference type="PIRSR" id="PIRSR008129-1"/>
    </source>
</evidence>
<dbReference type="AlphaFoldDB" id="Q0Q623"/>
<keyword evidence="4" id="KW-0964">Secreted</keyword>
<sequence length="245" mass="28175">MAKIVLNLLILFIASCDAKEISRKEAIRSFGLLNEGKQNDPPVRLSLPPELNFGILPTNINREELLAILGQDYDREYVAETFSEVLLRKTNKSIYDNENFYRKTLVKSMPEGLRKLDFQMPGEGRNLGPKASRKLQLWLWELSSCPVYQKWKDQGQLIWPRYRNIGRCSRKSTCSYPGGMKCKRSKTKRVALLRWFCRGKLCQWLKFFVSVITECSCQCSKREKSLPSASQLVNDAGLRLRSGGI</sequence>
<evidence type="ECO:0000256" key="5">
    <source>
        <dbReference type="ARBA" id="ARBA00022729"/>
    </source>
</evidence>
<dbReference type="RefSeq" id="XP_032233111.1">
    <property type="nucleotide sequence ID" value="XM_032377220.2"/>
</dbReference>
<dbReference type="KEGG" id="nve:5508445"/>
<evidence type="ECO:0000256" key="2">
    <source>
        <dbReference type="ARBA" id="ARBA00007480"/>
    </source>
</evidence>
<dbReference type="PANTHER" id="PTHR10494">
    <property type="entry name" value="BONE MORPHOGENETIC PROTEIN INHIBITOR, NOGGIN"/>
    <property type="match status" value="1"/>
</dbReference>
<feature type="signal peptide" evidence="7">
    <location>
        <begin position="1"/>
        <end position="18"/>
    </location>
</feature>
<dbReference type="InterPro" id="IPR029034">
    <property type="entry name" value="Cystine-knot_cytokine"/>
</dbReference>
<feature type="disulfide bond" evidence="6">
    <location>
        <begin position="174"/>
        <end position="217"/>
    </location>
</feature>
<feature type="chain" id="PRO_5004175621" evidence="7">
    <location>
        <begin position="19"/>
        <end position="245"/>
    </location>
</feature>
<dbReference type="PANTHER" id="PTHR10494:SF6">
    <property type="entry name" value="NOGGIN"/>
    <property type="match status" value="1"/>
</dbReference>
<dbReference type="GO" id="GO:0005576">
    <property type="term" value="C:extracellular region"/>
    <property type="evidence" value="ECO:0007669"/>
    <property type="project" value="UniProtKB-SubCell"/>
</dbReference>
<name>Q0Q623_NEMVE</name>
<reference evidence="8" key="1">
    <citation type="journal article" date="2006" name="Proc. Natl. Acad. Sci. U.S.A.">
        <title>Molecular evidence for deep evolutionary roots of bilaterality in animal development.</title>
        <authorList>
            <person name="Matus D.Q."/>
            <person name="Pang K."/>
            <person name="Marlow H."/>
            <person name="Dunn C.W."/>
            <person name="Thomsen G.H."/>
            <person name="Martindale M.Q."/>
        </authorList>
    </citation>
    <scope>NUCLEOTIDE SEQUENCE</scope>
</reference>
<dbReference type="RefSeq" id="XP_032233113.1">
    <property type="nucleotide sequence ID" value="XM_032377222.2"/>
</dbReference>